<dbReference type="GO" id="GO:0003697">
    <property type="term" value="F:single-stranded DNA binding"/>
    <property type="evidence" value="ECO:0007669"/>
    <property type="project" value="UniProtKB-UniRule"/>
</dbReference>
<reference evidence="4 5" key="1">
    <citation type="submission" date="2015-03" db="EMBL/GenBank/DDBJ databases">
        <authorList>
            <person name="Urmite Genomes"/>
        </authorList>
    </citation>
    <scope>NUCLEOTIDE SEQUENCE [LARGE SCALE GENOMIC DNA]</scope>
    <source>
        <strain evidence="4 5">CSUR P1491</strain>
    </source>
</reference>
<dbReference type="PIRSF" id="PIRSF002070">
    <property type="entry name" value="SSB"/>
    <property type="match status" value="1"/>
</dbReference>
<proteinExistence type="inferred from homology"/>
<dbReference type="PROSITE" id="PS50935">
    <property type="entry name" value="SSB"/>
    <property type="match status" value="1"/>
</dbReference>
<dbReference type="SUPFAM" id="SSF50249">
    <property type="entry name" value="Nucleic acid-binding proteins"/>
    <property type="match status" value="1"/>
</dbReference>
<accession>A0A0E3WEA5</accession>
<dbReference type="NCBIfam" id="TIGR00621">
    <property type="entry name" value="ssb"/>
    <property type="match status" value="1"/>
</dbReference>
<comment type="caution">
    <text evidence="2">Lacks conserved residue(s) required for the propagation of feature annotation.</text>
</comment>
<dbReference type="CDD" id="cd04496">
    <property type="entry name" value="SSB_OBF"/>
    <property type="match status" value="1"/>
</dbReference>
<evidence type="ECO:0000256" key="2">
    <source>
        <dbReference type="HAMAP-Rule" id="MF_00984"/>
    </source>
</evidence>
<dbReference type="InterPro" id="IPR011344">
    <property type="entry name" value="ssDNA-bd"/>
</dbReference>
<evidence type="ECO:0000256" key="1">
    <source>
        <dbReference type="ARBA" id="ARBA00023125"/>
    </source>
</evidence>
<dbReference type="RefSeq" id="WP_090609909.1">
    <property type="nucleotide sequence ID" value="NZ_CTEE01000002.1"/>
</dbReference>
<keyword evidence="1 2" id="KW-0238">DNA-binding</keyword>
<gene>
    <name evidence="4" type="primary">ssb</name>
    <name evidence="4" type="ORF">BN1232_06133</name>
</gene>
<dbReference type="Pfam" id="PF00436">
    <property type="entry name" value="SSB"/>
    <property type="match status" value="1"/>
</dbReference>
<comment type="subunit">
    <text evidence="2">Homotetramer.</text>
</comment>
<dbReference type="AlphaFoldDB" id="A0A0E3WEA5"/>
<protein>
    <recommendedName>
        <fullName evidence="2 3">Single-stranded DNA-binding protein</fullName>
        <shortName evidence="2">SSB</shortName>
    </recommendedName>
</protein>
<evidence type="ECO:0000313" key="5">
    <source>
        <dbReference type="Proteomes" id="UP000199251"/>
    </source>
</evidence>
<dbReference type="InterPro" id="IPR000424">
    <property type="entry name" value="Primosome_PriB/ssb"/>
</dbReference>
<dbReference type="PANTHER" id="PTHR10302:SF27">
    <property type="entry name" value="SINGLE-STRANDED DNA-BINDING PROTEIN"/>
    <property type="match status" value="1"/>
</dbReference>
<dbReference type="PANTHER" id="PTHR10302">
    <property type="entry name" value="SINGLE-STRANDED DNA-BINDING PROTEIN"/>
    <property type="match status" value="1"/>
</dbReference>
<sequence length="124" mass="13632">MSINTTILVGNVTDSPELRFLPSGKAVANFTVADTPRFQDPTSGEWKDGEALFQRVVAWGDLAENIAETVRKGTRVVIAGRLMQKSFTNNEGTKHNYTEIRAEEVAASLKYATAVITKTSRKTQ</sequence>
<dbReference type="Gene3D" id="2.40.50.140">
    <property type="entry name" value="Nucleic acid-binding proteins"/>
    <property type="match status" value="1"/>
</dbReference>
<dbReference type="Proteomes" id="UP000199251">
    <property type="component" value="Unassembled WGS sequence"/>
</dbReference>
<evidence type="ECO:0000256" key="3">
    <source>
        <dbReference type="PIRNR" id="PIRNR002070"/>
    </source>
</evidence>
<dbReference type="GO" id="GO:0009295">
    <property type="term" value="C:nucleoid"/>
    <property type="evidence" value="ECO:0007669"/>
    <property type="project" value="TreeGrafter"/>
</dbReference>
<evidence type="ECO:0000313" key="4">
    <source>
        <dbReference type="EMBL" id="CQD24268.1"/>
    </source>
</evidence>
<dbReference type="InterPro" id="IPR012340">
    <property type="entry name" value="NA-bd_OB-fold"/>
</dbReference>
<name>A0A0E3WEA5_MYCLN</name>
<dbReference type="HAMAP" id="MF_00984">
    <property type="entry name" value="SSB"/>
    <property type="match status" value="1"/>
</dbReference>
<dbReference type="GO" id="GO:0006260">
    <property type="term" value="P:DNA replication"/>
    <property type="evidence" value="ECO:0007669"/>
    <property type="project" value="InterPro"/>
</dbReference>
<dbReference type="OrthoDB" id="9809878at2"/>
<dbReference type="EMBL" id="CTEE01000002">
    <property type="protein sequence ID" value="CQD24268.1"/>
    <property type="molecule type" value="Genomic_DNA"/>
</dbReference>
<organism evidence="4 5">
    <name type="scientific">Mycobacterium lentiflavum</name>
    <dbReference type="NCBI Taxonomy" id="141349"/>
    <lineage>
        <taxon>Bacteria</taxon>
        <taxon>Bacillati</taxon>
        <taxon>Actinomycetota</taxon>
        <taxon>Actinomycetes</taxon>
        <taxon>Mycobacteriales</taxon>
        <taxon>Mycobacteriaceae</taxon>
        <taxon>Mycobacterium</taxon>
        <taxon>Mycobacterium simiae complex</taxon>
    </lineage>
</organism>
<dbReference type="STRING" id="141349.BN1232_06133"/>